<dbReference type="RefSeq" id="WP_129067988.1">
    <property type="nucleotide sequence ID" value="NZ_RDFA01000002.1"/>
</dbReference>
<feature type="compositionally biased region" description="Acidic residues" evidence="1">
    <location>
        <begin position="62"/>
        <end position="73"/>
    </location>
</feature>
<dbReference type="Proteomes" id="UP000289691">
    <property type="component" value="Unassembled WGS sequence"/>
</dbReference>
<proteinExistence type="predicted"/>
<evidence type="ECO:0000313" key="3">
    <source>
        <dbReference type="Proteomes" id="UP000289691"/>
    </source>
</evidence>
<feature type="compositionally biased region" description="Polar residues" evidence="1">
    <location>
        <begin position="204"/>
        <end position="218"/>
    </location>
</feature>
<keyword evidence="3" id="KW-1185">Reference proteome</keyword>
<dbReference type="PROSITE" id="PS51257">
    <property type="entry name" value="PROKAR_LIPOPROTEIN"/>
    <property type="match status" value="1"/>
</dbReference>
<comment type="caution">
    <text evidence="2">The sequence shown here is derived from an EMBL/GenBank/DDBJ whole genome shotgun (WGS) entry which is preliminary data.</text>
</comment>
<gene>
    <name evidence="2" type="ORF">EAF64_05505</name>
</gene>
<dbReference type="AlphaFoldDB" id="A0A498L2P6"/>
<accession>A0A498L2P6</accession>
<evidence type="ECO:0000256" key="1">
    <source>
        <dbReference type="SAM" id="MobiDB-lite"/>
    </source>
</evidence>
<name>A0A498L2P6_9EURY</name>
<evidence type="ECO:0000313" key="2">
    <source>
        <dbReference type="EMBL" id="RXK50024.1"/>
    </source>
</evidence>
<sequence>MQRRRFLAATASATALGLAGCTQEPGDRDDGGDTATSPDDGGPGSQPEGTDGVTDTNTPEAETSETDTPEPEGEGTTGASDQAWGSGGRMDGVTFSFSSQSPETGEDRDVADISFDTEAGEVVVDGTISGSDSCKRATLGSLEYDESAGKLTVGVETTNIENCEVGAQALVGIDYEGTFEVDGELPTEVTVSHDGQDVAGAAHESSTAMGDPPTTTSE</sequence>
<reference evidence="2 3" key="1">
    <citation type="submission" date="2019-01" db="EMBL/GenBank/DDBJ databases">
        <title>Halorientalis sp. F13-25 a new haloarchaeum isolated from hypersaline water.</title>
        <authorList>
            <person name="Ana D.-V."/>
            <person name="Cristina S.-P."/>
            <person name="Antonio V."/>
        </authorList>
    </citation>
    <scope>NUCLEOTIDE SEQUENCE [LARGE SCALE GENOMIC DNA]</scope>
    <source>
        <strain evidence="2 3">F13-25</strain>
    </source>
</reference>
<feature type="region of interest" description="Disordered" evidence="1">
    <location>
        <begin position="195"/>
        <end position="218"/>
    </location>
</feature>
<dbReference type="OrthoDB" id="313543at2157"/>
<protein>
    <submittedName>
        <fullName evidence="2">Uncharacterized protein</fullName>
    </submittedName>
</protein>
<feature type="region of interest" description="Disordered" evidence="1">
    <location>
        <begin position="15"/>
        <end position="111"/>
    </location>
</feature>
<organism evidence="2 3">
    <name type="scientific">Halorientalis pallida</name>
    <dbReference type="NCBI Taxonomy" id="2479928"/>
    <lineage>
        <taxon>Archaea</taxon>
        <taxon>Methanobacteriati</taxon>
        <taxon>Methanobacteriota</taxon>
        <taxon>Stenosarchaea group</taxon>
        <taxon>Halobacteria</taxon>
        <taxon>Halobacteriales</taxon>
        <taxon>Haloarculaceae</taxon>
        <taxon>Halorientalis</taxon>
    </lineage>
</organism>
<dbReference type="EMBL" id="RDFA01000002">
    <property type="protein sequence ID" value="RXK50024.1"/>
    <property type="molecule type" value="Genomic_DNA"/>
</dbReference>